<dbReference type="RefSeq" id="WP_055111489.1">
    <property type="nucleotide sequence ID" value="NZ_CXWC01000011.1"/>
</dbReference>
<evidence type="ECO:0000259" key="3">
    <source>
        <dbReference type="Pfam" id="PF00294"/>
    </source>
</evidence>
<sequence length="282" mass="29820">MPTVICAGLITLDAVYDLDAYPQEGSKVRASSARLLPGGGALLAATTIARLGGTARLAGAIGDDLFGQYLRGQMTRRGIDDALVQTLRGEATAHSAIFVTADGERTIVNQRPDHLRDMKLTADVPEFDVVLADTRCCNLAIELFAMANQQGRPAVLDGEAPLPRDLLPFVSHLALSEQGLADFGGKSLSGIAAQNQCWACATRGAAEVQIHDGSTIAPPQVKSLDTLGAGDVWHGAFAFALGDGLNEPDAVEFANTSAALFVSRIGEERFPTYDEVQEKLEN</sequence>
<reference evidence="5" key="1">
    <citation type="submission" date="2015-07" db="EMBL/GenBank/DDBJ databases">
        <authorList>
            <person name="Rodrigo-Torres Lidia"/>
            <person name="Arahal R.David."/>
        </authorList>
    </citation>
    <scope>NUCLEOTIDE SEQUENCE [LARGE SCALE GENOMIC DNA]</scope>
    <source>
        <strain evidence="5">CECT 5096</strain>
    </source>
</reference>
<protein>
    <submittedName>
        <fullName evidence="4">Putative sugar kinase YdjH</fullName>
        <ecNumber evidence="4">2.7.1.-</ecNumber>
    </submittedName>
</protein>
<name>A0A0M7AEW4_9HYPH</name>
<evidence type="ECO:0000313" key="4">
    <source>
        <dbReference type="EMBL" id="CTQ73161.1"/>
    </source>
</evidence>
<keyword evidence="5" id="KW-1185">Reference proteome</keyword>
<dbReference type="PANTHER" id="PTHR10584">
    <property type="entry name" value="SUGAR KINASE"/>
    <property type="match status" value="1"/>
</dbReference>
<dbReference type="Proteomes" id="UP000049983">
    <property type="component" value="Unassembled WGS sequence"/>
</dbReference>
<dbReference type="InterPro" id="IPR002173">
    <property type="entry name" value="Carboh/pur_kinase_PfkB_CS"/>
</dbReference>
<dbReference type="PANTHER" id="PTHR10584:SF157">
    <property type="entry name" value="SULFOFRUCTOSE KINASE"/>
    <property type="match status" value="1"/>
</dbReference>
<evidence type="ECO:0000256" key="2">
    <source>
        <dbReference type="ARBA" id="ARBA00022777"/>
    </source>
</evidence>
<dbReference type="GO" id="GO:0005829">
    <property type="term" value="C:cytosol"/>
    <property type="evidence" value="ECO:0007669"/>
    <property type="project" value="TreeGrafter"/>
</dbReference>
<evidence type="ECO:0000256" key="1">
    <source>
        <dbReference type="ARBA" id="ARBA00022679"/>
    </source>
</evidence>
<dbReference type="SUPFAM" id="SSF53613">
    <property type="entry name" value="Ribokinase-like"/>
    <property type="match status" value="1"/>
</dbReference>
<dbReference type="GO" id="GO:0016301">
    <property type="term" value="F:kinase activity"/>
    <property type="evidence" value="ECO:0007669"/>
    <property type="project" value="UniProtKB-KW"/>
</dbReference>
<dbReference type="AlphaFoldDB" id="A0A0M7AEW4"/>
<evidence type="ECO:0000313" key="5">
    <source>
        <dbReference type="Proteomes" id="UP000049983"/>
    </source>
</evidence>
<dbReference type="EMBL" id="CXWC01000011">
    <property type="protein sequence ID" value="CTQ73161.1"/>
    <property type="molecule type" value="Genomic_DNA"/>
</dbReference>
<keyword evidence="2 4" id="KW-0418">Kinase</keyword>
<dbReference type="GeneID" id="97670890"/>
<dbReference type="InterPro" id="IPR011611">
    <property type="entry name" value="PfkB_dom"/>
</dbReference>
<dbReference type="InterPro" id="IPR029056">
    <property type="entry name" value="Ribokinase-like"/>
</dbReference>
<accession>A0A0M7AEW4</accession>
<keyword evidence="1 4" id="KW-0808">Transferase</keyword>
<organism evidence="4 5">
    <name type="scientific">Roseibium album</name>
    <dbReference type="NCBI Taxonomy" id="311410"/>
    <lineage>
        <taxon>Bacteria</taxon>
        <taxon>Pseudomonadati</taxon>
        <taxon>Pseudomonadota</taxon>
        <taxon>Alphaproteobacteria</taxon>
        <taxon>Hyphomicrobiales</taxon>
        <taxon>Stappiaceae</taxon>
        <taxon>Roseibium</taxon>
    </lineage>
</organism>
<dbReference type="EC" id="2.7.1.-" evidence="4"/>
<dbReference type="PROSITE" id="PS00584">
    <property type="entry name" value="PFKB_KINASES_2"/>
    <property type="match status" value="1"/>
</dbReference>
<proteinExistence type="predicted"/>
<dbReference type="Gene3D" id="3.40.1190.20">
    <property type="match status" value="1"/>
</dbReference>
<dbReference type="Pfam" id="PF00294">
    <property type="entry name" value="PfkB"/>
    <property type="match status" value="1"/>
</dbReference>
<feature type="domain" description="Carbohydrate kinase PfkB" evidence="3">
    <location>
        <begin position="13"/>
        <end position="266"/>
    </location>
</feature>
<dbReference type="STRING" id="311410.LA5095_00411"/>
<gene>
    <name evidence="4" type="primary">ydjH_3</name>
    <name evidence="4" type="ORF">LA5096_03551</name>
</gene>